<dbReference type="PROSITE" id="PS50931">
    <property type="entry name" value="HTH_LYSR"/>
    <property type="match status" value="1"/>
</dbReference>
<evidence type="ECO:0000256" key="4">
    <source>
        <dbReference type="ARBA" id="ARBA00023163"/>
    </source>
</evidence>
<keyword evidence="4" id="KW-0804">Transcription</keyword>
<keyword evidence="2" id="KW-0805">Transcription regulation</keyword>
<dbReference type="InterPro" id="IPR036390">
    <property type="entry name" value="WH_DNA-bd_sf"/>
</dbReference>
<dbReference type="Gene3D" id="1.10.10.10">
    <property type="entry name" value="Winged helix-like DNA-binding domain superfamily/Winged helix DNA-binding domain"/>
    <property type="match status" value="1"/>
</dbReference>
<protein>
    <submittedName>
        <fullName evidence="6">Transcriptional regulator, LysR family</fullName>
    </submittedName>
</protein>
<evidence type="ECO:0000313" key="7">
    <source>
        <dbReference type="Proteomes" id="UP000001947"/>
    </source>
</evidence>
<dbReference type="STRING" id="203122.Sde_2540"/>
<proteinExistence type="inferred from homology"/>
<name>Q21HM9_SACD2</name>
<dbReference type="eggNOG" id="COG0583">
    <property type="taxonomic scope" value="Bacteria"/>
</dbReference>
<comment type="similarity">
    <text evidence="1">Belongs to the LysR transcriptional regulatory family.</text>
</comment>
<dbReference type="SUPFAM" id="SSF46785">
    <property type="entry name" value="Winged helix' DNA-binding domain"/>
    <property type="match status" value="1"/>
</dbReference>
<keyword evidence="7" id="KW-1185">Reference proteome</keyword>
<dbReference type="HOGENOM" id="CLU_039613_6_1_6"/>
<dbReference type="InterPro" id="IPR005119">
    <property type="entry name" value="LysR_subst-bd"/>
</dbReference>
<dbReference type="InterPro" id="IPR000847">
    <property type="entry name" value="LysR_HTH_N"/>
</dbReference>
<dbReference type="GO" id="GO:0003700">
    <property type="term" value="F:DNA-binding transcription factor activity"/>
    <property type="evidence" value="ECO:0007669"/>
    <property type="project" value="InterPro"/>
</dbReference>
<accession>Q21HM9</accession>
<reference evidence="6 7" key="1">
    <citation type="journal article" date="2008" name="PLoS Genet.">
        <title>Complete genome sequence of the complex carbohydrate-degrading marine bacterium, Saccharophagus degradans strain 2-40 T.</title>
        <authorList>
            <person name="Weiner R.M."/>
            <person name="Taylor L.E.II."/>
            <person name="Henrissat B."/>
            <person name="Hauser L."/>
            <person name="Land M."/>
            <person name="Coutinho P.M."/>
            <person name="Rancurel C."/>
            <person name="Saunders E.H."/>
            <person name="Longmire A.G."/>
            <person name="Zhang H."/>
            <person name="Bayer E.A."/>
            <person name="Gilbert H.J."/>
            <person name="Larimer F."/>
            <person name="Zhulin I.B."/>
            <person name="Ekborg N.A."/>
            <person name="Lamed R."/>
            <person name="Richardson P.M."/>
            <person name="Borovok I."/>
            <person name="Hutcheson S."/>
        </authorList>
    </citation>
    <scope>NUCLEOTIDE SEQUENCE [LARGE SCALE GENOMIC DNA]</scope>
    <source>
        <strain evidence="7">2-40 / ATCC 43961 / DSM 17024</strain>
    </source>
</reference>
<keyword evidence="3" id="KW-0238">DNA-binding</keyword>
<dbReference type="PANTHER" id="PTHR30126:SF81">
    <property type="entry name" value="HTH-TYPE TRANSCRIPTIONAL REGULATOR ILVY"/>
    <property type="match status" value="1"/>
</dbReference>
<evidence type="ECO:0000256" key="1">
    <source>
        <dbReference type="ARBA" id="ARBA00009437"/>
    </source>
</evidence>
<dbReference type="PANTHER" id="PTHR30126">
    <property type="entry name" value="HTH-TYPE TRANSCRIPTIONAL REGULATOR"/>
    <property type="match status" value="1"/>
</dbReference>
<dbReference type="KEGG" id="sde:Sde_2540"/>
<evidence type="ECO:0000313" key="6">
    <source>
        <dbReference type="EMBL" id="ABD81800.1"/>
    </source>
</evidence>
<dbReference type="Pfam" id="PF03466">
    <property type="entry name" value="LysR_substrate"/>
    <property type="match status" value="1"/>
</dbReference>
<feature type="domain" description="HTH lysR-type" evidence="5">
    <location>
        <begin position="14"/>
        <end position="71"/>
    </location>
</feature>
<dbReference type="InterPro" id="IPR036388">
    <property type="entry name" value="WH-like_DNA-bd_sf"/>
</dbReference>
<dbReference type="FunFam" id="1.10.10.10:FF:000001">
    <property type="entry name" value="LysR family transcriptional regulator"/>
    <property type="match status" value="1"/>
</dbReference>
<dbReference type="InterPro" id="IPR037404">
    <property type="entry name" value="IlvY_PBP2"/>
</dbReference>
<organism evidence="6 7">
    <name type="scientific">Saccharophagus degradans (strain 2-40 / ATCC 43961 / DSM 17024)</name>
    <dbReference type="NCBI Taxonomy" id="203122"/>
    <lineage>
        <taxon>Bacteria</taxon>
        <taxon>Pseudomonadati</taxon>
        <taxon>Pseudomonadota</taxon>
        <taxon>Gammaproteobacteria</taxon>
        <taxon>Cellvibrionales</taxon>
        <taxon>Cellvibrionaceae</taxon>
        <taxon>Saccharophagus</taxon>
    </lineage>
</organism>
<dbReference type="SUPFAM" id="SSF53850">
    <property type="entry name" value="Periplasmic binding protein-like II"/>
    <property type="match status" value="1"/>
</dbReference>
<sequence length="307" mass="34595">MLHFTQQQIRRQTMDIEKLKLFISLAETLSFNRTSELCHVSPSTLSRTIQQLEAQLNNRLFERDNRTVTLTHQGNTFLGFARDIVQQWETAQESMQADANKLKGSLSIYCSVTASYSFLFDMLKNFRAHQPDIEIKLHTGDPALALERVISGNEDMAIAAQTPNMPKDVCFKRFTASELIFIGPSGSEAFFREEKEHEKDYLQRLPLIVSERGLARQRLDSWYKSNAIKPNIYAQVSGNEAIVSMVSLGLGVGLLPKIVLDNSPLASKVKPFTGLPNLGAFNVGLCVLEKRLRSPIIDAFWSQIKSN</sequence>
<evidence type="ECO:0000256" key="3">
    <source>
        <dbReference type="ARBA" id="ARBA00023125"/>
    </source>
</evidence>
<dbReference type="Proteomes" id="UP000001947">
    <property type="component" value="Chromosome"/>
</dbReference>
<evidence type="ECO:0000256" key="2">
    <source>
        <dbReference type="ARBA" id="ARBA00023015"/>
    </source>
</evidence>
<dbReference type="EMBL" id="CP000282">
    <property type="protein sequence ID" value="ABD81800.1"/>
    <property type="molecule type" value="Genomic_DNA"/>
</dbReference>
<gene>
    <name evidence="6" type="ordered locus">Sde_2540</name>
</gene>
<dbReference type="Pfam" id="PF00126">
    <property type="entry name" value="HTH_1"/>
    <property type="match status" value="1"/>
</dbReference>
<dbReference type="NCBIfam" id="NF008722">
    <property type="entry name" value="PRK11716.1"/>
    <property type="match status" value="1"/>
</dbReference>
<dbReference type="GO" id="GO:0000976">
    <property type="term" value="F:transcription cis-regulatory region binding"/>
    <property type="evidence" value="ECO:0007669"/>
    <property type="project" value="TreeGrafter"/>
</dbReference>
<dbReference type="Gene3D" id="3.40.190.10">
    <property type="entry name" value="Periplasmic binding protein-like II"/>
    <property type="match status" value="2"/>
</dbReference>
<evidence type="ECO:0000259" key="5">
    <source>
        <dbReference type="PROSITE" id="PS50931"/>
    </source>
</evidence>
<dbReference type="AlphaFoldDB" id="Q21HM9"/>
<dbReference type="CDD" id="cd08430">
    <property type="entry name" value="PBP2_IlvY"/>
    <property type="match status" value="1"/>
</dbReference>